<dbReference type="InterPro" id="IPR002048">
    <property type="entry name" value="EF_hand_dom"/>
</dbReference>
<dbReference type="InterPro" id="IPR011992">
    <property type="entry name" value="EF-hand-dom_pair"/>
</dbReference>
<evidence type="ECO:0000313" key="3">
    <source>
        <dbReference type="EMBL" id="ESP01698.1"/>
    </source>
</evidence>
<evidence type="ECO:0000313" key="4">
    <source>
        <dbReference type="Proteomes" id="UP000030746"/>
    </source>
</evidence>
<dbReference type="Pfam" id="PF13202">
    <property type="entry name" value="EF-hand_5"/>
    <property type="match status" value="1"/>
</dbReference>
<dbReference type="HOGENOM" id="CLU_1697509_0_0_1"/>
<dbReference type="OrthoDB" id="6132562at2759"/>
<keyword evidence="4" id="KW-1185">Reference proteome</keyword>
<dbReference type="AlphaFoldDB" id="V4AW66"/>
<dbReference type="OMA" id="HIFDDYD"/>
<dbReference type="GeneID" id="20250679"/>
<dbReference type="KEGG" id="lgi:LOTGIDRAFT_238177"/>
<evidence type="ECO:0000259" key="2">
    <source>
        <dbReference type="PROSITE" id="PS50222"/>
    </source>
</evidence>
<dbReference type="SUPFAM" id="SSF47473">
    <property type="entry name" value="EF-hand"/>
    <property type="match status" value="1"/>
</dbReference>
<dbReference type="CTD" id="20250679"/>
<dbReference type="RefSeq" id="XP_009047588.1">
    <property type="nucleotide sequence ID" value="XM_009049340.1"/>
</dbReference>
<dbReference type="Proteomes" id="UP000030746">
    <property type="component" value="Unassembled WGS sequence"/>
</dbReference>
<organism evidence="3 4">
    <name type="scientific">Lottia gigantea</name>
    <name type="common">Giant owl limpet</name>
    <dbReference type="NCBI Taxonomy" id="225164"/>
    <lineage>
        <taxon>Eukaryota</taxon>
        <taxon>Metazoa</taxon>
        <taxon>Spiralia</taxon>
        <taxon>Lophotrochozoa</taxon>
        <taxon>Mollusca</taxon>
        <taxon>Gastropoda</taxon>
        <taxon>Patellogastropoda</taxon>
        <taxon>Lottioidea</taxon>
        <taxon>Lottiidae</taxon>
        <taxon>Lottia</taxon>
    </lineage>
</organism>
<gene>
    <name evidence="3" type="ORF">LOTGIDRAFT_238177</name>
</gene>
<protein>
    <recommendedName>
        <fullName evidence="2">EF-hand domain-containing protein</fullName>
    </recommendedName>
</protein>
<evidence type="ECO:0000256" key="1">
    <source>
        <dbReference type="ARBA" id="ARBA00022837"/>
    </source>
</evidence>
<accession>V4AW66</accession>
<name>V4AW66_LOTGI</name>
<dbReference type="SMART" id="SM00054">
    <property type="entry name" value="EFh"/>
    <property type="match status" value="2"/>
</dbReference>
<reference evidence="3 4" key="1">
    <citation type="journal article" date="2013" name="Nature">
        <title>Insights into bilaterian evolution from three spiralian genomes.</title>
        <authorList>
            <person name="Simakov O."/>
            <person name="Marletaz F."/>
            <person name="Cho S.J."/>
            <person name="Edsinger-Gonzales E."/>
            <person name="Havlak P."/>
            <person name="Hellsten U."/>
            <person name="Kuo D.H."/>
            <person name="Larsson T."/>
            <person name="Lv J."/>
            <person name="Arendt D."/>
            <person name="Savage R."/>
            <person name="Osoegawa K."/>
            <person name="de Jong P."/>
            <person name="Grimwood J."/>
            <person name="Chapman J.A."/>
            <person name="Shapiro H."/>
            <person name="Aerts A."/>
            <person name="Otillar R.P."/>
            <person name="Terry A.Y."/>
            <person name="Boore J.L."/>
            <person name="Grigoriev I.V."/>
            <person name="Lindberg D.R."/>
            <person name="Seaver E.C."/>
            <person name="Weisblat D.A."/>
            <person name="Putnam N.H."/>
            <person name="Rokhsar D.S."/>
        </authorList>
    </citation>
    <scope>NUCLEOTIDE SEQUENCE [LARGE SCALE GENOMIC DNA]</scope>
</reference>
<proteinExistence type="predicted"/>
<sequence>MTQNISCILTSSIPFDPDRRSTVDVVKKFKDIVRKSSAGLFDHADSNHNNEFDQDDMKHLFVEYDTDKDSKVSEAEFIAGFAAREPNVTIVAKGLFLELDMDKSGYVTDSDLPLYFHKIDQNKDGKVSKLEFEDYFTELFTILYVLKVKSNQTAG</sequence>
<dbReference type="EMBL" id="KB200406">
    <property type="protein sequence ID" value="ESP01698.1"/>
    <property type="molecule type" value="Genomic_DNA"/>
</dbReference>
<feature type="domain" description="EF-hand" evidence="2">
    <location>
        <begin position="52"/>
        <end position="87"/>
    </location>
</feature>
<keyword evidence="1" id="KW-0106">Calcium</keyword>
<dbReference type="Gene3D" id="1.10.238.10">
    <property type="entry name" value="EF-hand"/>
    <property type="match status" value="1"/>
</dbReference>
<dbReference type="GO" id="GO:0005509">
    <property type="term" value="F:calcium ion binding"/>
    <property type="evidence" value="ECO:0007669"/>
    <property type="project" value="InterPro"/>
</dbReference>
<feature type="domain" description="EF-hand" evidence="2">
    <location>
        <begin position="107"/>
        <end position="142"/>
    </location>
</feature>
<dbReference type="PROSITE" id="PS50222">
    <property type="entry name" value="EF_HAND_2"/>
    <property type="match status" value="2"/>
</dbReference>
<dbReference type="InterPro" id="IPR018247">
    <property type="entry name" value="EF_Hand_1_Ca_BS"/>
</dbReference>
<dbReference type="PROSITE" id="PS00018">
    <property type="entry name" value="EF_HAND_1"/>
    <property type="match status" value="1"/>
</dbReference>